<proteinExistence type="predicted"/>
<keyword evidence="2" id="KW-1185">Reference proteome</keyword>
<organism evidence="1 2">
    <name type="scientific">Acidocella aquatica</name>
    <dbReference type="NCBI Taxonomy" id="1922313"/>
    <lineage>
        <taxon>Bacteria</taxon>
        <taxon>Pseudomonadati</taxon>
        <taxon>Pseudomonadota</taxon>
        <taxon>Alphaproteobacteria</taxon>
        <taxon>Acetobacterales</taxon>
        <taxon>Acidocellaceae</taxon>
        <taxon>Acidocella</taxon>
    </lineage>
</organism>
<protein>
    <recommendedName>
        <fullName evidence="3">Lipocalin-like domain-containing protein</fullName>
    </recommendedName>
</protein>
<sequence>MTKSDRKSLLGKWRITSMQTWDTEYVEMLGRAYIQIEDAGGEMVFGAVQIGLQCEYGKTSIWFRFHGSDEMTEVSGDGNAEIEGLGTLNGEIRFDNGDESSFTAKRW</sequence>
<dbReference type="Proteomes" id="UP001156641">
    <property type="component" value="Unassembled WGS sequence"/>
</dbReference>
<evidence type="ECO:0000313" key="1">
    <source>
        <dbReference type="EMBL" id="GLR69007.1"/>
    </source>
</evidence>
<evidence type="ECO:0000313" key="2">
    <source>
        <dbReference type="Proteomes" id="UP001156641"/>
    </source>
</evidence>
<dbReference type="RefSeq" id="WP_284259867.1">
    <property type="nucleotide sequence ID" value="NZ_BSOS01000100.1"/>
</dbReference>
<gene>
    <name evidence="1" type="ORF">GCM10010909_36890</name>
</gene>
<comment type="caution">
    <text evidence="1">The sequence shown here is derived from an EMBL/GenBank/DDBJ whole genome shotgun (WGS) entry which is preliminary data.</text>
</comment>
<accession>A0ABQ6AED6</accession>
<dbReference type="EMBL" id="BSOS01000100">
    <property type="protein sequence ID" value="GLR69007.1"/>
    <property type="molecule type" value="Genomic_DNA"/>
</dbReference>
<evidence type="ECO:0008006" key="3">
    <source>
        <dbReference type="Google" id="ProtNLM"/>
    </source>
</evidence>
<reference evidence="2" key="1">
    <citation type="journal article" date="2019" name="Int. J. Syst. Evol. Microbiol.">
        <title>The Global Catalogue of Microorganisms (GCM) 10K type strain sequencing project: providing services to taxonomists for standard genome sequencing and annotation.</title>
        <authorList>
            <consortium name="The Broad Institute Genomics Platform"/>
            <consortium name="The Broad Institute Genome Sequencing Center for Infectious Disease"/>
            <person name="Wu L."/>
            <person name="Ma J."/>
        </authorList>
    </citation>
    <scope>NUCLEOTIDE SEQUENCE [LARGE SCALE GENOMIC DNA]</scope>
    <source>
        <strain evidence="2">NBRC 112502</strain>
    </source>
</reference>
<name>A0ABQ6AED6_9PROT</name>